<dbReference type="OrthoDB" id="313064at2759"/>
<comment type="caution">
    <text evidence="3">The sequence shown here is derived from an EMBL/GenBank/DDBJ whole genome shotgun (WGS) entry which is preliminary data.</text>
</comment>
<name>A0A0V0QG55_PSEPJ</name>
<dbReference type="Proteomes" id="UP000054937">
    <property type="component" value="Unassembled WGS sequence"/>
</dbReference>
<sequence length="732" mass="87486">MYTRKWTRMNYFDSVKMFKKYGLINNYDPVQRAFHLFPLQQYERDLLNNTQKRDSYEVEQKKQDQKLIKKLLQRYPDLKYEPINQSREGQPMQTKNYVLRFIEKQKQFMINGFKEDLAFKKTEQLFQDRIQRKIDSLQITEGLAASNRARSFMNYYQQQAEYESRVKVLRMKRDLSTYEQELAQFQNEMENFSKNKDQSLINQQQELEEGDEDLKQNSEQDETIYQRVLYDIQNKGQKNRNDQSIENLSQQEVEEFLQRTRNIFNSYYQRAAYSDKLSNLTDQEIKAQIRDSPKKIKKRSQQLLNKLEKFGVQLNDQGEIDFSSIPYPHLRKQLESNPAVKIALLQKQLDFEFPHKEHMRNKAQELSRRLSQIEVDSEQAKNEKQKIIKHLQQEYSQENSSLNQENDSDAKNIQKSLETDYLELQKQYNEKQLKNNQNSAFDNSQDVLEENERQKSEFLQDSEIPISSFSAQTYKLFETYEERQLRVEAKYIQQKLAEIQEETNLFEQDGEQEAQQQSEINYHQLKQQQKLLDETIQQFRRLKFRLEQKNLQNAKQLLFEEHEVFDPSEILIDEEVPYEKLEQYLRTPRDERINNEDQEIQDLQIQEMIKQKTVREDLVPQGAHHMGGPGVKMVNSDTLEEIAAEEKRRGQRKIVETETIKAKQESEQNIMTFSEEADNMGSKKSQQSQKQDKKSLLEFIKKANKKKVNVGKVTRKLADIRKEKKEGKKGKK</sequence>
<evidence type="ECO:0000313" key="3">
    <source>
        <dbReference type="EMBL" id="KRX01188.1"/>
    </source>
</evidence>
<keyword evidence="1" id="KW-0175">Coiled coil</keyword>
<feature type="coiled-coil region" evidence="1">
    <location>
        <begin position="168"/>
        <end position="220"/>
    </location>
</feature>
<protein>
    <submittedName>
        <fullName evidence="3">Uncharacterized protein</fullName>
    </submittedName>
</protein>
<proteinExistence type="predicted"/>
<organism evidence="3 4">
    <name type="scientific">Pseudocohnilembus persalinus</name>
    <name type="common">Ciliate</name>
    <dbReference type="NCBI Taxonomy" id="266149"/>
    <lineage>
        <taxon>Eukaryota</taxon>
        <taxon>Sar</taxon>
        <taxon>Alveolata</taxon>
        <taxon>Ciliophora</taxon>
        <taxon>Intramacronucleata</taxon>
        <taxon>Oligohymenophorea</taxon>
        <taxon>Scuticociliatia</taxon>
        <taxon>Philasterida</taxon>
        <taxon>Pseudocohnilembidae</taxon>
        <taxon>Pseudocohnilembus</taxon>
    </lineage>
</organism>
<feature type="coiled-coil region" evidence="1">
    <location>
        <begin position="356"/>
        <end position="434"/>
    </location>
</feature>
<evidence type="ECO:0000256" key="1">
    <source>
        <dbReference type="SAM" id="Coils"/>
    </source>
</evidence>
<keyword evidence="4" id="KW-1185">Reference proteome</keyword>
<dbReference type="AlphaFoldDB" id="A0A0V0QG55"/>
<reference evidence="3 4" key="1">
    <citation type="journal article" date="2015" name="Sci. Rep.">
        <title>Genome of the facultative scuticociliatosis pathogen Pseudocohnilembus persalinus provides insight into its virulence through horizontal gene transfer.</title>
        <authorList>
            <person name="Xiong J."/>
            <person name="Wang G."/>
            <person name="Cheng J."/>
            <person name="Tian M."/>
            <person name="Pan X."/>
            <person name="Warren A."/>
            <person name="Jiang C."/>
            <person name="Yuan D."/>
            <person name="Miao W."/>
        </authorList>
    </citation>
    <scope>NUCLEOTIDE SEQUENCE [LARGE SCALE GENOMIC DNA]</scope>
    <source>
        <strain evidence="3">36N120E</strain>
    </source>
</reference>
<feature type="region of interest" description="Disordered" evidence="2">
    <location>
        <begin position="676"/>
        <end position="696"/>
    </location>
</feature>
<evidence type="ECO:0000313" key="4">
    <source>
        <dbReference type="Proteomes" id="UP000054937"/>
    </source>
</evidence>
<evidence type="ECO:0000256" key="2">
    <source>
        <dbReference type="SAM" id="MobiDB-lite"/>
    </source>
</evidence>
<dbReference type="EMBL" id="LDAU01000175">
    <property type="protein sequence ID" value="KRX01188.1"/>
    <property type="molecule type" value="Genomic_DNA"/>
</dbReference>
<accession>A0A0V0QG55</accession>
<dbReference type="OMA" id="FHERSHI"/>
<gene>
    <name evidence="3" type="ORF">PPERSA_03692</name>
</gene>
<dbReference type="InParanoid" id="A0A0V0QG55"/>